<evidence type="ECO:0000313" key="2">
    <source>
        <dbReference type="Proteomes" id="UP000569005"/>
    </source>
</evidence>
<proteinExistence type="predicted"/>
<gene>
    <name evidence="1" type="ORF">HDF13_002892</name>
</gene>
<protein>
    <submittedName>
        <fullName evidence="1">Uncharacterized protein</fullName>
    </submittedName>
</protein>
<accession>A0ACC5P169</accession>
<keyword evidence="2" id="KW-1185">Reference proteome</keyword>
<dbReference type="Proteomes" id="UP000569005">
    <property type="component" value="Unassembled WGS sequence"/>
</dbReference>
<name>A0ACC5P169_9BACT</name>
<sequence>MNAGSPSRGVRGGQWRAVYLVFNPMKSLADDDHGLGDEKKFTTSLSEGEPKKLRKWRASCVESSPTNLFAFNPKICHPDERWGKRTASGN</sequence>
<evidence type="ECO:0000313" key="1">
    <source>
        <dbReference type="EMBL" id="MBB5340559.1"/>
    </source>
</evidence>
<organism evidence="1 2">
    <name type="scientific">Tunturiibacter gelidiferens</name>
    <dbReference type="NCBI Taxonomy" id="3069689"/>
    <lineage>
        <taxon>Bacteria</taxon>
        <taxon>Pseudomonadati</taxon>
        <taxon>Acidobacteriota</taxon>
        <taxon>Terriglobia</taxon>
        <taxon>Terriglobales</taxon>
        <taxon>Acidobacteriaceae</taxon>
        <taxon>Tunturiibacter</taxon>
    </lineage>
</organism>
<comment type="caution">
    <text evidence="1">The sequence shown here is derived from an EMBL/GenBank/DDBJ whole genome shotgun (WGS) entry which is preliminary data.</text>
</comment>
<dbReference type="EMBL" id="JACHEA010000001">
    <property type="protein sequence ID" value="MBB5340559.1"/>
    <property type="molecule type" value="Genomic_DNA"/>
</dbReference>
<reference evidence="1" key="1">
    <citation type="submission" date="2020-08" db="EMBL/GenBank/DDBJ databases">
        <title>Genomic Encyclopedia of Type Strains, Phase IV (KMG-V): Genome sequencing to study the core and pangenomes of soil and plant-associated prokaryotes.</title>
        <authorList>
            <person name="Whitman W."/>
        </authorList>
    </citation>
    <scope>NUCLEOTIDE SEQUENCE</scope>
    <source>
        <strain evidence="1">M8UP15</strain>
    </source>
</reference>